<evidence type="ECO:0000259" key="1">
    <source>
        <dbReference type="Pfam" id="PF18029"/>
    </source>
</evidence>
<feature type="domain" description="Glyoxalase-like" evidence="1">
    <location>
        <begin position="7"/>
        <end position="36"/>
    </location>
</feature>
<dbReference type="EMBL" id="CP073767">
    <property type="protein sequence ID" value="UWZ58075.1"/>
    <property type="molecule type" value="Genomic_DNA"/>
</dbReference>
<dbReference type="Proteomes" id="UP001058003">
    <property type="component" value="Chromosome"/>
</dbReference>
<evidence type="ECO:0000313" key="3">
    <source>
        <dbReference type="Proteomes" id="UP001058003"/>
    </source>
</evidence>
<dbReference type="InterPro" id="IPR041581">
    <property type="entry name" value="Glyoxalase_6"/>
</dbReference>
<gene>
    <name evidence="2" type="ORF">Daura_19050</name>
</gene>
<dbReference type="OrthoDB" id="3212826at2"/>
<protein>
    <recommendedName>
        <fullName evidence="1">Glyoxalase-like domain-containing protein</fullName>
    </recommendedName>
</protein>
<accession>A0A9Q9MKK5</accession>
<dbReference type="AlphaFoldDB" id="A0A9Q9MKK5"/>
<dbReference type="Gene3D" id="3.10.180.10">
    <property type="entry name" value="2,3-Dihydroxybiphenyl 1,2-Dioxygenase, domain 1"/>
    <property type="match status" value="1"/>
</dbReference>
<name>A0A9Q9MKK5_9ACTN</name>
<evidence type="ECO:0000313" key="2">
    <source>
        <dbReference type="EMBL" id="UWZ58075.1"/>
    </source>
</evidence>
<dbReference type="KEGG" id="daur:Daura_19050"/>
<reference evidence="2" key="1">
    <citation type="submission" date="2021-04" db="EMBL/GenBank/DDBJ databases">
        <title>Dactylosporangium aurantiacum NRRL B-8018 full assembly.</title>
        <authorList>
            <person name="Hartkoorn R.C."/>
            <person name="Beaudoing E."/>
            <person name="Hot D."/>
        </authorList>
    </citation>
    <scope>NUCLEOTIDE SEQUENCE</scope>
    <source>
        <strain evidence="2">NRRL B-8018</strain>
    </source>
</reference>
<dbReference type="RefSeq" id="WP_156090185.1">
    <property type="nucleotide sequence ID" value="NZ_CP073767.1"/>
</dbReference>
<keyword evidence="3" id="KW-1185">Reference proteome</keyword>
<sequence>MTVAWGITVDRADPGRLAAFWREALGYAAAPPPEGFPSREEWLVPPP</sequence>
<dbReference type="Pfam" id="PF18029">
    <property type="entry name" value="Glyoxalase_6"/>
    <property type="match status" value="1"/>
</dbReference>
<dbReference type="InterPro" id="IPR029068">
    <property type="entry name" value="Glyas_Bleomycin-R_OHBP_Dase"/>
</dbReference>
<organism evidence="2 3">
    <name type="scientific">Dactylosporangium aurantiacum</name>
    <dbReference type="NCBI Taxonomy" id="35754"/>
    <lineage>
        <taxon>Bacteria</taxon>
        <taxon>Bacillati</taxon>
        <taxon>Actinomycetota</taxon>
        <taxon>Actinomycetes</taxon>
        <taxon>Micromonosporales</taxon>
        <taxon>Micromonosporaceae</taxon>
        <taxon>Dactylosporangium</taxon>
    </lineage>
</organism>
<proteinExistence type="predicted"/>